<dbReference type="GO" id="GO:0003824">
    <property type="term" value="F:catalytic activity"/>
    <property type="evidence" value="ECO:0007669"/>
    <property type="project" value="InterPro"/>
</dbReference>
<reference evidence="2" key="2">
    <citation type="submission" date="2023-01" db="EMBL/GenBank/DDBJ databases">
        <authorList>
            <person name="Petersen C."/>
        </authorList>
    </citation>
    <scope>NUCLEOTIDE SEQUENCE</scope>
    <source>
        <strain evidence="2">IBT 12815</strain>
    </source>
</reference>
<dbReference type="InterPro" id="IPR053137">
    <property type="entry name" value="NLR-like"/>
</dbReference>
<dbReference type="InterPro" id="IPR035994">
    <property type="entry name" value="Nucleoside_phosphorylase_sf"/>
</dbReference>
<dbReference type="Gene3D" id="3.40.50.1580">
    <property type="entry name" value="Nucleoside phosphorylase domain"/>
    <property type="match status" value="1"/>
</dbReference>
<evidence type="ECO:0000313" key="2">
    <source>
        <dbReference type="EMBL" id="KAJ5592397.1"/>
    </source>
</evidence>
<organism evidence="2 3">
    <name type="scientific">Penicillium hordei</name>
    <dbReference type="NCBI Taxonomy" id="40994"/>
    <lineage>
        <taxon>Eukaryota</taxon>
        <taxon>Fungi</taxon>
        <taxon>Dikarya</taxon>
        <taxon>Ascomycota</taxon>
        <taxon>Pezizomycotina</taxon>
        <taxon>Eurotiomycetes</taxon>
        <taxon>Eurotiomycetidae</taxon>
        <taxon>Eurotiales</taxon>
        <taxon>Aspergillaceae</taxon>
        <taxon>Penicillium</taxon>
    </lineage>
</organism>
<name>A0AAD6GWG6_9EURO</name>
<accession>A0AAD6GWG6</accession>
<comment type="caution">
    <text evidence="2">The sequence shown here is derived from an EMBL/GenBank/DDBJ whole genome shotgun (WGS) entry which is preliminary data.</text>
</comment>
<dbReference type="EMBL" id="JAQJAE010000005">
    <property type="protein sequence ID" value="KAJ5592397.1"/>
    <property type="molecule type" value="Genomic_DNA"/>
</dbReference>
<evidence type="ECO:0000256" key="1">
    <source>
        <dbReference type="SAM" id="MobiDB-lite"/>
    </source>
</evidence>
<feature type="region of interest" description="Disordered" evidence="1">
    <location>
        <begin position="529"/>
        <end position="561"/>
    </location>
</feature>
<evidence type="ECO:0000313" key="3">
    <source>
        <dbReference type="Proteomes" id="UP001213799"/>
    </source>
</evidence>
<dbReference type="SUPFAM" id="SSF53167">
    <property type="entry name" value="Purine and uridine phosphorylases"/>
    <property type="match status" value="1"/>
</dbReference>
<reference evidence="2" key="1">
    <citation type="journal article" date="2023" name="IMA Fungus">
        <title>Comparative genomic study of the Penicillium genus elucidates a diverse pangenome and 15 lateral gene transfer events.</title>
        <authorList>
            <person name="Petersen C."/>
            <person name="Sorensen T."/>
            <person name="Nielsen M.R."/>
            <person name="Sondergaard T.E."/>
            <person name="Sorensen J.L."/>
            <person name="Fitzpatrick D.A."/>
            <person name="Frisvad J.C."/>
            <person name="Nielsen K.L."/>
        </authorList>
    </citation>
    <scope>NUCLEOTIDE SEQUENCE</scope>
    <source>
        <strain evidence="2">IBT 12815</strain>
    </source>
</reference>
<keyword evidence="3" id="KW-1185">Reference proteome</keyword>
<feature type="region of interest" description="Disordered" evidence="1">
    <location>
        <begin position="813"/>
        <end position="838"/>
    </location>
</feature>
<sequence length="838" mass="92163">MNQFSEFSPPNPSPSVPSVPFVPSASSARSVLLPLPPDVYDYHVGWICESTGDYGAVCKILDEEQQLVTMPLKPSGRTPYKLARIERHNVVINIPPRDSTTESLPLNVARGLIAQFPLIRFFLMVGSGGAANSTGGSIKIGDVVIGTKVIPCNITDNRKKRNPDVEILQLPGYLSSTLTVLFHERDFDGSRLQHTMDEVMTRFPSHNRRYGRPRDPLVNFARGRVGFQPNSPHHRPEFESEHSPPNRSIEVFQGTVASMTGRKDGDIVGMREQKSLTDDILCVEHGSAEILGAGISCLPILGINRDTHNQGSQHSDWSHYAAFAAAVCSKEVLASITPEVVAQAPSTMSSKDVEVMMKENVKVMKRVIQEACRLNQPDRLLQAAQIAEKRIDELEVWMRNLSDSVQQHANQQLIDVQTEMKLIRETEEVMRIDMQNMDTQIEELKQHPSNAGIREELTFLQNTVRENSSRLEILSNLTEGAVTIAVDILEKVAQDTGNKDVESARQWLAFLTPYRGLLDTLGNRKNVKSTASADKTVPQAVSHGEASSGPEKSSTLGKNLRDTFRQKIPRKIWTNKLSTPTGCCDITADMTQNRLDPKKPLPKINRPDMPPSTSSSHTVPRTQSSHLPDSVTSRTSVSSWGEEEDPSHSPIDSRVSLTRCHIDSELGHPHLNRPIPVAPSLPPRTLRPSVGSTNESRVDIERPAGVRQLTAPSLPSRIPKSSVGSTNESGVDIERPASVRQLTAPSLPPRTLRPSVGSTNESGVDIERHAGIRQLAAPSLPSRIPRSPVGSTNESGVDIEKPASVRQLTAQFNQSGGLMGHVAPQQEPSHWRRGNRNS</sequence>
<dbReference type="GO" id="GO:0009116">
    <property type="term" value="P:nucleoside metabolic process"/>
    <property type="evidence" value="ECO:0007669"/>
    <property type="project" value="InterPro"/>
</dbReference>
<feature type="compositionally biased region" description="Polar residues" evidence="1">
    <location>
        <begin position="611"/>
        <end position="639"/>
    </location>
</feature>
<dbReference type="PANTHER" id="PTHR46082:SF6">
    <property type="entry name" value="AAA+ ATPASE DOMAIN-CONTAINING PROTEIN-RELATED"/>
    <property type="match status" value="1"/>
</dbReference>
<protein>
    <recommendedName>
        <fullName evidence="4">Nucleoside phosphorylase domain-containing protein</fullName>
    </recommendedName>
</protein>
<gene>
    <name evidence="2" type="ORF">N7537_009301</name>
</gene>
<dbReference type="Proteomes" id="UP001213799">
    <property type="component" value="Unassembled WGS sequence"/>
</dbReference>
<proteinExistence type="predicted"/>
<evidence type="ECO:0008006" key="4">
    <source>
        <dbReference type="Google" id="ProtNLM"/>
    </source>
</evidence>
<feature type="region of interest" description="Disordered" evidence="1">
    <location>
        <begin position="583"/>
        <end position="735"/>
    </location>
</feature>
<dbReference type="RefSeq" id="XP_056749023.1">
    <property type="nucleotide sequence ID" value="XM_056900355.1"/>
</dbReference>
<feature type="region of interest" description="Disordered" evidence="1">
    <location>
        <begin position="777"/>
        <end position="799"/>
    </location>
</feature>
<dbReference type="PANTHER" id="PTHR46082">
    <property type="entry name" value="ATP/GTP-BINDING PROTEIN-RELATED"/>
    <property type="match status" value="1"/>
</dbReference>
<dbReference type="AlphaFoldDB" id="A0AAD6GWG6"/>
<dbReference type="GeneID" id="81590597"/>